<proteinExistence type="inferred from homology"/>
<organism evidence="8 9">
    <name type="scientific">Mycolicibacterium wolinskyi</name>
    <dbReference type="NCBI Taxonomy" id="59750"/>
    <lineage>
        <taxon>Bacteria</taxon>
        <taxon>Bacillati</taxon>
        <taxon>Actinomycetota</taxon>
        <taxon>Actinomycetes</taxon>
        <taxon>Mycobacteriales</taxon>
        <taxon>Mycobacteriaceae</taxon>
        <taxon>Mycolicibacterium</taxon>
    </lineage>
</organism>
<dbReference type="Proteomes" id="UP000193964">
    <property type="component" value="Unassembled WGS sequence"/>
</dbReference>
<evidence type="ECO:0000259" key="7">
    <source>
        <dbReference type="Pfam" id="PF08240"/>
    </source>
</evidence>
<comment type="similarity">
    <text evidence="5">Belongs to the zinc-containing alcohol dehydrogenase family.</text>
</comment>
<accession>A0A1X2FCB1</accession>
<dbReference type="PANTHER" id="PTHR43401">
    <property type="entry name" value="L-THREONINE 3-DEHYDROGENASE"/>
    <property type="match status" value="1"/>
</dbReference>
<dbReference type="InterPro" id="IPR013154">
    <property type="entry name" value="ADH-like_N"/>
</dbReference>
<dbReference type="GO" id="GO:0016491">
    <property type="term" value="F:oxidoreductase activity"/>
    <property type="evidence" value="ECO:0007669"/>
    <property type="project" value="UniProtKB-KW"/>
</dbReference>
<keyword evidence="3 5" id="KW-0862">Zinc</keyword>
<dbReference type="PROSITE" id="PS00059">
    <property type="entry name" value="ADH_ZINC"/>
    <property type="match status" value="1"/>
</dbReference>
<evidence type="ECO:0000259" key="6">
    <source>
        <dbReference type="Pfam" id="PF00107"/>
    </source>
</evidence>
<dbReference type="Pfam" id="PF00107">
    <property type="entry name" value="ADH_zinc_N"/>
    <property type="match status" value="1"/>
</dbReference>
<dbReference type="InterPro" id="IPR050129">
    <property type="entry name" value="Zn_alcohol_dh"/>
</dbReference>
<dbReference type="EMBL" id="LQQA01000013">
    <property type="protein sequence ID" value="ORX15629.1"/>
    <property type="molecule type" value="Genomic_DNA"/>
</dbReference>
<dbReference type="InterPro" id="IPR002328">
    <property type="entry name" value="ADH_Zn_CS"/>
</dbReference>
<keyword evidence="4" id="KW-0560">Oxidoreductase</keyword>
<evidence type="ECO:0000313" key="9">
    <source>
        <dbReference type="Proteomes" id="UP000193964"/>
    </source>
</evidence>
<dbReference type="Gene3D" id="3.90.180.10">
    <property type="entry name" value="Medium-chain alcohol dehydrogenases, catalytic domain"/>
    <property type="match status" value="1"/>
</dbReference>
<dbReference type="InterPro" id="IPR011032">
    <property type="entry name" value="GroES-like_sf"/>
</dbReference>
<feature type="domain" description="Alcohol dehydrogenase-like C-terminal" evidence="6">
    <location>
        <begin position="197"/>
        <end position="329"/>
    </location>
</feature>
<gene>
    <name evidence="8" type="ORF">AWC31_24075</name>
</gene>
<dbReference type="Pfam" id="PF08240">
    <property type="entry name" value="ADH_N"/>
    <property type="match status" value="1"/>
</dbReference>
<dbReference type="InterPro" id="IPR036291">
    <property type="entry name" value="NAD(P)-bd_dom_sf"/>
</dbReference>
<dbReference type="AlphaFoldDB" id="A0A1X2FCB1"/>
<evidence type="ECO:0000313" key="8">
    <source>
        <dbReference type="EMBL" id="ORX15629.1"/>
    </source>
</evidence>
<dbReference type="PANTHER" id="PTHR43401:SF2">
    <property type="entry name" value="L-THREONINE 3-DEHYDROGENASE"/>
    <property type="match status" value="1"/>
</dbReference>
<dbReference type="GO" id="GO:0008270">
    <property type="term" value="F:zinc ion binding"/>
    <property type="evidence" value="ECO:0007669"/>
    <property type="project" value="InterPro"/>
</dbReference>
<comment type="caution">
    <text evidence="8">The sequence shown here is derived from an EMBL/GenBank/DDBJ whole genome shotgun (WGS) entry which is preliminary data.</text>
</comment>
<sequence>MTMVTTPMGRAAVMQDYKADFEIREYPRPRAVPGGLVVEIDVATVCGSDVHVWQGNLSLPVEPPLILGHEMAGRIVEVGDGADVDSVGQRLQVGDRVVWAHVPCGRCHECTVLREPVLCASRYIAYLTSCAETPHFTGTFAEYAIVRPAAGRVRIPDGVDSAWASAGSCALRTVVKALDLAGRIDCADTVVVQGAGPLGLFATAMLSLHEPRKLVVVGGPEDRLALAREWGATDTVLVDPAADPAARVAEVRSITGRGASIAFELAGAPGVMTEGVQMMARGGRYVMLGTLGGPPQSVDVSTIVTRGISVIGSMSGEIGDYHTAMQFLDRYQDRFDWSRMLGNEYRLDELAQAMAAMKRMDEIKPIIRPGRSS</sequence>
<evidence type="ECO:0000256" key="5">
    <source>
        <dbReference type="RuleBase" id="RU361277"/>
    </source>
</evidence>
<reference evidence="8 9" key="1">
    <citation type="submission" date="2016-01" db="EMBL/GenBank/DDBJ databases">
        <title>The new phylogeny of the genus Mycobacterium.</title>
        <authorList>
            <person name="Tarcisio F."/>
            <person name="Conor M."/>
            <person name="Antonella G."/>
            <person name="Elisabetta G."/>
            <person name="Giulia F.S."/>
            <person name="Sara T."/>
            <person name="Anna F."/>
            <person name="Clotilde B."/>
            <person name="Roberto B."/>
            <person name="Veronica D.S."/>
            <person name="Fabio R."/>
            <person name="Monica P."/>
            <person name="Olivier J."/>
            <person name="Enrico T."/>
            <person name="Nicola S."/>
        </authorList>
    </citation>
    <scope>NUCLEOTIDE SEQUENCE [LARGE SCALE GENOMIC DNA]</scope>
    <source>
        <strain evidence="8 9">ATCC 700010</strain>
    </source>
</reference>
<comment type="cofactor">
    <cofactor evidence="1 5">
        <name>Zn(2+)</name>
        <dbReference type="ChEBI" id="CHEBI:29105"/>
    </cofactor>
</comment>
<evidence type="ECO:0000256" key="4">
    <source>
        <dbReference type="ARBA" id="ARBA00023002"/>
    </source>
</evidence>
<dbReference type="SUPFAM" id="SSF50129">
    <property type="entry name" value="GroES-like"/>
    <property type="match status" value="1"/>
</dbReference>
<evidence type="ECO:0000256" key="2">
    <source>
        <dbReference type="ARBA" id="ARBA00022723"/>
    </source>
</evidence>
<dbReference type="InterPro" id="IPR013149">
    <property type="entry name" value="ADH-like_C"/>
</dbReference>
<evidence type="ECO:0008006" key="10">
    <source>
        <dbReference type="Google" id="ProtNLM"/>
    </source>
</evidence>
<protein>
    <recommendedName>
        <fullName evidence="10">Alcohol dehydrogenase</fullName>
    </recommendedName>
</protein>
<dbReference type="SUPFAM" id="SSF51735">
    <property type="entry name" value="NAD(P)-binding Rossmann-fold domains"/>
    <property type="match status" value="1"/>
</dbReference>
<dbReference type="CDD" id="cd08231">
    <property type="entry name" value="MDR_TM0436_like"/>
    <property type="match status" value="1"/>
</dbReference>
<dbReference type="Gene3D" id="3.40.50.720">
    <property type="entry name" value="NAD(P)-binding Rossmann-like Domain"/>
    <property type="match status" value="1"/>
</dbReference>
<name>A0A1X2FCB1_9MYCO</name>
<evidence type="ECO:0000256" key="3">
    <source>
        <dbReference type="ARBA" id="ARBA00022833"/>
    </source>
</evidence>
<feature type="domain" description="Alcohol dehydrogenase-like N-terminal" evidence="7">
    <location>
        <begin position="33"/>
        <end position="157"/>
    </location>
</feature>
<keyword evidence="2 5" id="KW-0479">Metal-binding</keyword>
<evidence type="ECO:0000256" key="1">
    <source>
        <dbReference type="ARBA" id="ARBA00001947"/>
    </source>
</evidence>